<proteinExistence type="predicted"/>
<organism evidence="1 2">
    <name type="scientific">Polaribacter filamentus</name>
    <dbReference type="NCBI Taxonomy" id="53483"/>
    <lineage>
        <taxon>Bacteria</taxon>
        <taxon>Pseudomonadati</taxon>
        <taxon>Bacteroidota</taxon>
        <taxon>Flavobacteriia</taxon>
        <taxon>Flavobacteriales</taxon>
        <taxon>Flavobacteriaceae</taxon>
    </lineage>
</organism>
<name>A0A2S7KV16_9FLAO</name>
<sequence>MIKEKVLEEIIEGYRNTVSQRYQYQRIKDSYGLPETIDEDTVNQLRLYFLNYMYPTHDKRAELNQAFDSLEDYIKHPQKLLRILLEAAKIIFKYGRHLPKILTAGLGAMKTFKAATNFENNLVAEAIKNKIEAPYDAAKISALLKLLSREEIEKFIESSQALFEILHDKILIKKIKEVIQHLITAMRKNTTVYSQNQIKGLEIGLEMITEGDAIFNRLTKEDQQNLVKLITDIERDHLDHIF</sequence>
<evidence type="ECO:0000313" key="1">
    <source>
        <dbReference type="EMBL" id="PQB06467.1"/>
    </source>
</evidence>
<dbReference type="AlphaFoldDB" id="A0A2S7KV16"/>
<dbReference type="RefSeq" id="WP_104808719.1">
    <property type="nucleotide sequence ID" value="NZ_MQUA01000013.1"/>
</dbReference>
<dbReference type="Proteomes" id="UP000239522">
    <property type="component" value="Unassembled WGS sequence"/>
</dbReference>
<accession>A0A2S7KV16</accession>
<dbReference type="EMBL" id="MQUA01000013">
    <property type="protein sequence ID" value="PQB06467.1"/>
    <property type="molecule type" value="Genomic_DNA"/>
</dbReference>
<comment type="caution">
    <text evidence="1">The sequence shown here is derived from an EMBL/GenBank/DDBJ whole genome shotgun (WGS) entry which is preliminary data.</text>
</comment>
<reference evidence="1 2" key="1">
    <citation type="submission" date="2016-11" db="EMBL/GenBank/DDBJ databases">
        <title>Trade-off between light-utilization and light-protection in marine flavobacteria.</title>
        <authorList>
            <person name="Kumagai Y."/>
        </authorList>
    </citation>
    <scope>NUCLEOTIDE SEQUENCE [LARGE SCALE GENOMIC DNA]</scope>
    <source>
        <strain evidence="1 2">ATCC 700397</strain>
    </source>
</reference>
<evidence type="ECO:0000313" key="2">
    <source>
        <dbReference type="Proteomes" id="UP000239522"/>
    </source>
</evidence>
<dbReference type="OrthoDB" id="1200055at2"/>
<protein>
    <submittedName>
        <fullName evidence="1">Uncharacterized protein</fullName>
    </submittedName>
</protein>
<gene>
    <name evidence="1" type="ORF">BST83_04230</name>
</gene>
<keyword evidence="2" id="KW-1185">Reference proteome</keyword>